<evidence type="ECO:0000313" key="5">
    <source>
        <dbReference type="EMBL" id="KAL2548881.1"/>
    </source>
</evidence>
<evidence type="ECO:0000259" key="4">
    <source>
        <dbReference type="Pfam" id="PF00180"/>
    </source>
</evidence>
<dbReference type="PANTHER" id="PTHR11835">
    <property type="entry name" value="DECARBOXYLATING DEHYDROGENASES-ISOCITRATE, ISOPROPYLMALATE, TARTRATE"/>
    <property type="match status" value="1"/>
</dbReference>
<keyword evidence="2" id="KW-0560">Oxidoreductase</keyword>
<reference evidence="6" key="1">
    <citation type="submission" date="2024-07" db="EMBL/GenBank/DDBJ databases">
        <title>Two chromosome-level genome assemblies of Korean endemic species Abeliophyllum distichum and Forsythia ovata (Oleaceae).</title>
        <authorList>
            <person name="Jang H."/>
        </authorList>
    </citation>
    <scope>NUCLEOTIDE SEQUENCE [LARGE SCALE GENOMIC DNA]</scope>
</reference>
<dbReference type="Gene3D" id="3.40.718.10">
    <property type="entry name" value="Isopropylmalate Dehydrogenase"/>
    <property type="match status" value="1"/>
</dbReference>
<comment type="caution">
    <text evidence="5">The sequence shown here is derived from an EMBL/GenBank/DDBJ whole genome shotgun (WGS) entry which is preliminary data.</text>
</comment>
<comment type="similarity">
    <text evidence="1">Belongs to the isocitrate and isopropylmalate dehydrogenases family.</text>
</comment>
<keyword evidence="3" id="KW-0472">Membrane</keyword>
<feature type="transmembrane region" description="Helical" evidence="3">
    <location>
        <begin position="27"/>
        <end position="47"/>
    </location>
</feature>
<dbReference type="Pfam" id="PF00180">
    <property type="entry name" value="Iso_dh"/>
    <property type="match status" value="1"/>
</dbReference>
<accession>A0ABD1WGR0</accession>
<dbReference type="EMBL" id="JBFOLJ010000003">
    <property type="protein sequence ID" value="KAL2548881.1"/>
    <property type="molecule type" value="Genomic_DNA"/>
</dbReference>
<protein>
    <submittedName>
        <fullName evidence="5">Isocitrate dehydrogenase [NAD] catalytic subunit 5</fullName>
    </submittedName>
</protein>
<dbReference type="Proteomes" id="UP001604277">
    <property type="component" value="Unassembled WGS sequence"/>
</dbReference>
<dbReference type="SUPFAM" id="SSF53659">
    <property type="entry name" value="Isocitrate/Isopropylmalate dehydrogenase-like"/>
    <property type="match status" value="1"/>
</dbReference>
<evidence type="ECO:0000313" key="6">
    <source>
        <dbReference type="Proteomes" id="UP001604277"/>
    </source>
</evidence>
<dbReference type="InterPro" id="IPR024084">
    <property type="entry name" value="IsoPropMal-DH-like_dom"/>
</dbReference>
<keyword evidence="3" id="KW-1133">Transmembrane helix</keyword>
<sequence>MFILPSTSNSPPPVLPLHRRPSLTIHYLPLPTLTVILLLTFCAGLIGDLGLTSSCNIGEGGIALAEAVHGSVPDIAGKPTIRNGEIPNKFRFDPQITNWTRNYRTKLDEKSQFWPSSVKFHPINKFNANLQSLSMKLQNKLEGNLTPSHHL</sequence>
<name>A0ABD1WGR0_9LAMI</name>
<keyword evidence="3" id="KW-0812">Transmembrane</keyword>
<organism evidence="5 6">
    <name type="scientific">Forsythia ovata</name>
    <dbReference type="NCBI Taxonomy" id="205694"/>
    <lineage>
        <taxon>Eukaryota</taxon>
        <taxon>Viridiplantae</taxon>
        <taxon>Streptophyta</taxon>
        <taxon>Embryophyta</taxon>
        <taxon>Tracheophyta</taxon>
        <taxon>Spermatophyta</taxon>
        <taxon>Magnoliopsida</taxon>
        <taxon>eudicotyledons</taxon>
        <taxon>Gunneridae</taxon>
        <taxon>Pentapetalae</taxon>
        <taxon>asterids</taxon>
        <taxon>lamiids</taxon>
        <taxon>Lamiales</taxon>
        <taxon>Oleaceae</taxon>
        <taxon>Forsythieae</taxon>
        <taxon>Forsythia</taxon>
    </lineage>
</organism>
<dbReference type="PANTHER" id="PTHR11835:SF34">
    <property type="entry name" value="ISOCITRATE DEHYDROGENASE [NAD] SUBUNIT ALPHA, MITOCHONDRIAL"/>
    <property type="match status" value="1"/>
</dbReference>
<dbReference type="AlphaFoldDB" id="A0ABD1WGR0"/>
<evidence type="ECO:0000256" key="2">
    <source>
        <dbReference type="ARBA" id="ARBA00023002"/>
    </source>
</evidence>
<gene>
    <name evidence="5" type="ORF">Fot_10411</name>
</gene>
<keyword evidence="6" id="KW-1185">Reference proteome</keyword>
<proteinExistence type="inferred from homology"/>
<dbReference type="GO" id="GO:0016491">
    <property type="term" value="F:oxidoreductase activity"/>
    <property type="evidence" value="ECO:0007669"/>
    <property type="project" value="UniProtKB-KW"/>
</dbReference>
<evidence type="ECO:0000256" key="3">
    <source>
        <dbReference type="SAM" id="Phobius"/>
    </source>
</evidence>
<evidence type="ECO:0000256" key="1">
    <source>
        <dbReference type="ARBA" id="ARBA00007769"/>
    </source>
</evidence>
<feature type="domain" description="Isopropylmalate dehydrogenase-like" evidence="4">
    <location>
        <begin position="41"/>
        <end position="79"/>
    </location>
</feature>